<feature type="transmembrane region" description="Helical" evidence="2">
    <location>
        <begin position="15"/>
        <end position="33"/>
    </location>
</feature>
<dbReference type="Proteomes" id="UP000679779">
    <property type="component" value="Unassembled WGS sequence"/>
</dbReference>
<dbReference type="GO" id="GO:0015562">
    <property type="term" value="F:efflux transmembrane transporter activity"/>
    <property type="evidence" value="ECO:0007669"/>
    <property type="project" value="TreeGrafter"/>
</dbReference>
<organism evidence="3 4">
    <name type="scientific">Paenibacillus albilobatus</name>
    <dbReference type="NCBI Taxonomy" id="2716884"/>
    <lineage>
        <taxon>Bacteria</taxon>
        <taxon>Bacillati</taxon>
        <taxon>Bacillota</taxon>
        <taxon>Bacilli</taxon>
        <taxon>Bacillales</taxon>
        <taxon>Paenibacillaceae</taxon>
        <taxon>Paenibacillus</taxon>
    </lineage>
</organism>
<dbReference type="Gene3D" id="2.40.50.100">
    <property type="match status" value="1"/>
</dbReference>
<evidence type="ECO:0000256" key="2">
    <source>
        <dbReference type="SAM" id="Phobius"/>
    </source>
</evidence>
<dbReference type="SUPFAM" id="SSF111369">
    <property type="entry name" value="HlyD-like secretion proteins"/>
    <property type="match status" value="1"/>
</dbReference>
<dbReference type="PANTHER" id="PTHR30469:SF15">
    <property type="entry name" value="HLYD FAMILY OF SECRETION PROTEINS"/>
    <property type="match status" value="1"/>
</dbReference>
<proteinExistence type="predicted"/>
<comment type="caution">
    <text evidence="3">The sequence shown here is derived from an EMBL/GenBank/DDBJ whole genome shotgun (WGS) entry which is preliminary data.</text>
</comment>
<evidence type="ECO:0000256" key="1">
    <source>
        <dbReference type="SAM" id="Coils"/>
    </source>
</evidence>
<accession>A0A919XPL3</accession>
<gene>
    <name evidence="3" type="ORF">J2TS6_55580</name>
</gene>
<name>A0A919XPL3_9BACL</name>
<dbReference type="EMBL" id="BORQ01000010">
    <property type="protein sequence ID" value="GIO34417.1"/>
    <property type="molecule type" value="Genomic_DNA"/>
</dbReference>
<dbReference type="PANTHER" id="PTHR30469">
    <property type="entry name" value="MULTIDRUG RESISTANCE PROTEIN MDTA"/>
    <property type="match status" value="1"/>
</dbReference>
<keyword evidence="4" id="KW-1185">Reference proteome</keyword>
<evidence type="ECO:0000313" key="3">
    <source>
        <dbReference type="EMBL" id="GIO34417.1"/>
    </source>
</evidence>
<evidence type="ECO:0008006" key="5">
    <source>
        <dbReference type="Google" id="ProtNLM"/>
    </source>
</evidence>
<dbReference type="RefSeq" id="WP_160043932.1">
    <property type="nucleotide sequence ID" value="NZ_BORQ01000010.1"/>
</dbReference>
<keyword evidence="2" id="KW-0472">Membrane</keyword>
<keyword evidence="2" id="KW-1133">Transmembrane helix</keyword>
<keyword evidence="2" id="KW-0812">Transmembrane</keyword>
<reference evidence="3" key="1">
    <citation type="submission" date="2021-03" db="EMBL/GenBank/DDBJ databases">
        <title>Antimicrobial resistance genes in bacteria isolated from Japanese honey, and their potential for conferring macrolide and lincosamide resistance in the American foulbrood pathogen Paenibacillus larvae.</title>
        <authorList>
            <person name="Okamoto M."/>
            <person name="Kumagai M."/>
            <person name="Kanamori H."/>
            <person name="Takamatsu D."/>
        </authorList>
    </citation>
    <scope>NUCLEOTIDE SEQUENCE</scope>
    <source>
        <strain evidence="3">J2TS6</strain>
    </source>
</reference>
<feature type="coiled-coil region" evidence="1">
    <location>
        <begin position="100"/>
        <end position="163"/>
    </location>
</feature>
<evidence type="ECO:0000313" key="4">
    <source>
        <dbReference type="Proteomes" id="UP000679779"/>
    </source>
</evidence>
<sequence length="386" mass="42858">MELGKEPSDRRRKRMIQIVFTLFVGVLLFFTLFSNTLQSLTLPKVGTEKPTKGSLTFKIEGSDILKPLDEVKLSNPAGWKVQKILVKEGDYVQKGQKLILYDSKAAEQELNAEITNLEKQKIEQQNSQDQYILSAVEEDELKLRNAKRDIEKGKLEIALEEQKINGMRELLTSQKQLTAPFDGIVTKLNAIEGFASAGDPDVIVSNGSLGYRMNIPVDAKLLSSLGIKVGEKIEVEVDTAQDQQARVLSGTIAEIANAEPLQGSSTAEEAEKSTTIPQKTLRIKVVDTELKGGEQASIKLEKRSLHEGFLVSNKAIHQDREGTYIFKVEEQPGTFGNVFVARKVRIASSETNGAVTMIQSENIFEDDQIILESSEPLQDGDRIRLQ</sequence>
<dbReference type="Gene3D" id="2.40.420.20">
    <property type="match status" value="1"/>
</dbReference>
<dbReference type="AlphaFoldDB" id="A0A919XPL3"/>
<keyword evidence="1" id="KW-0175">Coiled coil</keyword>
<protein>
    <recommendedName>
        <fullName evidence="5">RND transporter</fullName>
    </recommendedName>
</protein>
<dbReference type="GO" id="GO:1990281">
    <property type="term" value="C:efflux pump complex"/>
    <property type="evidence" value="ECO:0007669"/>
    <property type="project" value="TreeGrafter"/>
</dbReference>